<protein>
    <submittedName>
        <fullName evidence="2">Uncharacterized protein</fullName>
    </submittedName>
</protein>
<proteinExistence type="predicted"/>
<name>K0IZC6_AMPXN</name>
<accession>K0IZC6</accession>
<feature type="region of interest" description="Disordered" evidence="1">
    <location>
        <begin position="59"/>
        <end position="78"/>
    </location>
</feature>
<dbReference type="STRING" id="698758.AXY_17730"/>
<dbReference type="AlphaFoldDB" id="K0IZC6"/>
<evidence type="ECO:0000256" key="1">
    <source>
        <dbReference type="SAM" id="MobiDB-lite"/>
    </source>
</evidence>
<dbReference type="EMBL" id="AP012050">
    <property type="protein sequence ID" value="BAM47905.1"/>
    <property type="molecule type" value="Genomic_DNA"/>
</dbReference>
<organism evidence="2 3">
    <name type="scientific">Amphibacillus xylanus (strain ATCC 51415 / DSM 6626 / JCM 7361 / LMG 17667 / NBRC 15112 / Ep01)</name>
    <dbReference type="NCBI Taxonomy" id="698758"/>
    <lineage>
        <taxon>Bacteria</taxon>
        <taxon>Bacillati</taxon>
        <taxon>Bacillota</taxon>
        <taxon>Bacilli</taxon>
        <taxon>Bacillales</taxon>
        <taxon>Bacillaceae</taxon>
        <taxon>Amphibacillus</taxon>
    </lineage>
</organism>
<dbReference type="OrthoDB" id="2706316at2"/>
<feature type="compositionally biased region" description="Low complexity" evidence="1">
    <location>
        <begin position="61"/>
        <end position="73"/>
    </location>
</feature>
<sequence>MGYILPITNYQTLHYHERISVIERDFIPVDRIYPKEVKVRYFTSAHGKMARFTHQFKPLKQTTNNQTQQTSSSDQHDDRYAEITGIGRQINYSI</sequence>
<evidence type="ECO:0000313" key="3">
    <source>
        <dbReference type="Proteomes" id="UP000006294"/>
    </source>
</evidence>
<dbReference type="RefSeq" id="WP_015010494.1">
    <property type="nucleotide sequence ID" value="NC_018704.1"/>
</dbReference>
<reference evidence="2 3" key="1">
    <citation type="submission" date="2011-01" db="EMBL/GenBank/DDBJ databases">
        <title>Whole genome sequence of Amphibacillus xylinus NBRC 15112.</title>
        <authorList>
            <person name="Nakazawa H."/>
            <person name="Katano Y."/>
            <person name="Nakamura S."/>
            <person name="Sasagawa M."/>
            <person name="Fukada J."/>
            <person name="Arai T."/>
            <person name="Sasakura N."/>
            <person name="Mochizuki D."/>
            <person name="Hosoyama A."/>
            <person name="Harada K."/>
            <person name="Horikawa H."/>
            <person name="Kato Y."/>
            <person name="Harada T."/>
            <person name="Sasaki K."/>
            <person name="Sekiguchi M."/>
            <person name="Hodoyama M."/>
            <person name="Nishiko R."/>
            <person name="Narita H."/>
            <person name="Hanamaki A."/>
            <person name="Hata C."/>
            <person name="Konno Y."/>
            <person name="Niimura Y."/>
            <person name="Yamazaki S."/>
            <person name="Fujita N."/>
        </authorList>
    </citation>
    <scope>NUCLEOTIDE SEQUENCE [LARGE SCALE GENOMIC DNA]</scope>
    <source>
        <strain evidence="3">ATCC 51415 / DSM 6626 / JCM 7361 / LMG 17667 / NBRC 15112 / Ep01</strain>
    </source>
</reference>
<gene>
    <name evidence="2" type="ordered locus">AXY_17730</name>
</gene>
<dbReference type="KEGG" id="axl:AXY_17730"/>
<dbReference type="Proteomes" id="UP000006294">
    <property type="component" value="Chromosome"/>
</dbReference>
<dbReference type="HOGENOM" id="CLU_2379908_0_0_9"/>
<keyword evidence="3" id="KW-1185">Reference proteome</keyword>
<evidence type="ECO:0000313" key="2">
    <source>
        <dbReference type="EMBL" id="BAM47905.1"/>
    </source>
</evidence>